<organism evidence="4">
    <name type="scientific">freshwater metagenome</name>
    <dbReference type="NCBI Taxonomy" id="449393"/>
    <lineage>
        <taxon>unclassified sequences</taxon>
        <taxon>metagenomes</taxon>
        <taxon>ecological metagenomes</taxon>
    </lineage>
</organism>
<dbReference type="NCBIfam" id="TIGR00138">
    <property type="entry name" value="rsmG_gidB"/>
    <property type="match status" value="1"/>
</dbReference>
<sequence>MDVSRETLTPIFGDLTDQAIEYGQILGSTAVERGLIGPREVDRIWDRHIFNSLPLITLLPNSATVIDIGSGAGLPGIVLGLARPDLRITLLEPLERRANFLLEVTAQLGLTNLQVVRGRAEQHKSRYQIVTARAVAPLPKLLQISWRLIAPGGKLLALKGENAESELAAAPMSRFNPSKAEVILASYPLLPEQPPVRVISIEKAG</sequence>
<reference evidence="4" key="1">
    <citation type="submission" date="2020-05" db="EMBL/GenBank/DDBJ databases">
        <authorList>
            <person name="Chiriac C."/>
            <person name="Salcher M."/>
            <person name="Ghai R."/>
            <person name="Kavagutti S V."/>
        </authorList>
    </citation>
    <scope>NUCLEOTIDE SEQUENCE</scope>
</reference>
<dbReference type="PANTHER" id="PTHR31760:SF0">
    <property type="entry name" value="S-ADENOSYL-L-METHIONINE-DEPENDENT METHYLTRANSFERASES SUPERFAMILY PROTEIN"/>
    <property type="match status" value="1"/>
</dbReference>
<evidence type="ECO:0000313" key="5">
    <source>
        <dbReference type="EMBL" id="CAB4725516.1"/>
    </source>
</evidence>
<dbReference type="AlphaFoldDB" id="A0A6J6GVN3"/>
<dbReference type="PANTHER" id="PTHR31760">
    <property type="entry name" value="S-ADENOSYL-L-METHIONINE-DEPENDENT METHYLTRANSFERASES SUPERFAMILY PROTEIN"/>
    <property type="match status" value="1"/>
</dbReference>
<dbReference type="EMBL" id="CAEZYJ010000152">
    <property type="protein sequence ID" value="CAB4725516.1"/>
    <property type="molecule type" value="Genomic_DNA"/>
</dbReference>
<accession>A0A6J6GVN3</accession>
<dbReference type="EMBL" id="CAFBLI010000054">
    <property type="protein sequence ID" value="CAB4868579.1"/>
    <property type="molecule type" value="Genomic_DNA"/>
</dbReference>
<dbReference type="InterPro" id="IPR003682">
    <property type="entry name" value="rRNA_ssu_MeTfrase_G"/>
</dbReference>
<keyword evidence="3" id="KW-0808">Transferase</keyword>
<name>A0A6J6GVN3_9ZZZZ</name>
<dbReference type="EMBL" id="CAEZZS010000002">
    <property type="protein sequence ID" value="CAB4767265.1"/>
    <property type="molecule type" value="Genomic_DNA"/>
</dbReference>
<protein>
    <submittedName>
        <fullName evidence="4">Unannotated protein</fullName>
    </submittedName>
</protein>
<evidence type="ECO:0000256" key="2">
    <source>
        <dbReference type="ARBA" id="ARBA00022552"/>
    </source>
</evidence>
<evidence type="ECO:0000313" key="6">
    <source>
        <dbReference type="EMBL" id="CAB4767265.1"/>
    </source>
</evidence>
<keyword evidence="1" id="KW-0963">Cytoplasm</keyword>
<dbReference type="SUPFAM" id="SSF53335">
    <property type="entry name" value="S-adenosyl-L-methionine-dependent methyltransferases"/>
    <property type="match status" value="1"/>
</dbReference>
<gene>
    <name evidence="4" type="ORF">UFOPK1811_00949</name>
    <name evidence="5" type="ORF">UFOPK2659_00945</name>
    <name evidence="6" type="ORF">UFOPK2922_00110</name>
    <name evidence="7" type="ORF">UFOPK3306_00803</name>
</gene>
<keyword evidence="2" id="KW-0698">rRNA processing</keyword>
<evidence type="ECO:0000256" key="3">
    <source>
        <dbReference type="ARBA" id="ARBA00022679"/>
    </source>
</evidence>
<evidence type="ECO:0000256" key="1">
    <source>
        <dbReference type="ARBA" id="ARBA00022490"/>
    </source>
</evidence>
<dbReference type="HAMAP" id="MF_00074">
    <property type="entry name" value="16SrRNA_methyltr_G"/>
    <property type="match status" value="1"/>
</dbReference>
<dbReference type="CDD" id="cd02440">
    <property type="entry name" value="AdoMet_MTases"/>
    <property type="match status" value="1"/>
</dbReference>
<dbReference type="InterPro" id="IPR029063">
    <property type="entry name" value="SAM-dependent_MTases_sf"/>
</dbReference>
<proteinExistence type="inferred from homology"/>
<dbReference type="Gene3D" id="3.40.50.150">
    <property type="entry name" value="Vaccinia Virus protein VP39"/>
    <property type="match status" value="1"/>
</dbReference>
<dbReference type="EMBL" id="CAEZUJ010000038">
    <property type="protein sequence ID" value="CAB4603154.1"/>
    <property type="molecule type" value="Genomic_DNA"/>
</dbReference>
<evidence type="ECO:0000313" key="4">
    <source>
        <dbReference type="EMBL" id="CAB4603154.1"/>
    </source>
</evidence>
<dbReference type="GO" id="GO:0070043">
    <property type="term" value="F:rRNA (guanine-N7-)-methyltransferase activity"/>
    <property type="evidence" value="ECO:0007669"/>
    <property type="project" value="TreeGrafter"/>
</dbReference>
<dbReference type="Pfam" id="PF02527">
    <property type="entry name" value="GidB"/>
    <property type="match status" value="1"/>
</dbReference>
<dbReference type="GO" id="GO:0005829">
    <property type="term" value="C:cytosol"/>
    <property type="evidence" value="ECO:0007669"/>
    <property type="project" value="TreeGrafter"/>
</dbReference>
<evidence type="ECO:0000313" key="7">
    <source>
        <dbReference type="EMBL" id="CAB4868579.1"/>
    </source>
</evidence>